<evidence type="ECO:0000256" key="8">
    <source>
        <dbReference type="ARBA" id="ARBA00023136"/>
    </source>
</evidence>
<comment type="similarity">
    <text evidence="2">Belongs to the COX20 family.</text>
</comment>
<gene>
    <name evidence="9" type="ORF">HETIRDRAFT_317487</name>
</gene>
<dbReference type="AlphaFoldDB" id="W4K711"/>
<evidence type="ECO:0000256" key="4">
    <source>
        <dbReference type="ARBA" id="ARBA00022692"/>
    </source>
</evidence>
<dbReference type="FunCoup" id="W4K711">
    <property type="interactions" value="161"/>
</dbReference>
<dbReference type="Proteomes" id="UP000030671">
    <property type="component" value="Unassembled WGS sequence"/>
</dbReference>
<dbReference type="OrthoDB" id="14603at2759"/>
<keyword evidence="8" id="KW-0472">Membrane</keyword>
<dbReference type="RefSeq" id="XP_009546257.1">
    <property type="nucleotide sequence ID" value="XM_009547962.1"/>
</dbReference>
<keyword evidence="5" id="KW-0999">Mitochondrion inner membrane</keyword>
<protein>
    <recommendedName>
        <fullName evidence="3">Cytochrome c oxidase assembly protein COX20, mitochondrial</fullName>
    </recommendedName>
</protein>
<organism evidence="9 10">
    <name type="scientific">Heterobasidion irregulare (strain TC 32-1)</name>
    <dbReference type="NCBI Taxonomy" id="747525"/>
    <lineage>
        <taxon>Eukaryota</taxon>
        <taxon>Fungi</taxon>
        <taxon>Dikarya</taxon>
        <taxon>Basidiomycota</taxon>
        <taxon>Agaricomycotina</taxon>
        <taxon>Agaricomycetes</taxon>
        <taxon>Russulales</taxon>
        <taxon>Bondarzewiaceae</taxon>
        <taxon>Heterobasidion</taxon>
        <taxon>Heterobasidion annosum species complex</taxon>
    </lineage>
</organism>
<comment type="subcellular location">
    <subcellularLocation>
        <location evidence="1">Mitochondrion inner membrane</location>
    </subcellularLocation>
</comment>
<dbReference type="EMBL" id="KI925458">
    <property type="protein sequence ID" value="ETW81627.1"/>
    <property type="molecule type" value="Genomic_DNA"/>
</dbReference>
<dbReference type="HOGENOM" id="CLU_101495_2_2_1"/>
<evidence type="ECO:0000256" key="1">
    <source>
        <dbReference type="ARBA" id="ARBA00004273"/>
    </source>
</evidence>
<feature type="non-terminal residue" evidence="9">
    <location>
        <position position="1"/>
    </location>
</feature>
<keyword evidence="7" id="KW-0496">Mitochondrion</keyword>
<evidence type="ECO:0000256" key="3">
    <source>
        <dbReference type="ARBA" id="ARBA00017689"/>
    </source>
</evidence>
<dbReference type="InParanoid" id="W4K711"/>
<dbReference type="PANTHER" id="PTHR31586:SF1">
    <property type="entry name" value="CYTOCHROME C OXIDASE ASSEMBLY PROTEIN COX20, MITOCHONDRIAL"/>
    <property type="match status" value="1"/>
</dbReference>
<evidence type="ECO:0000313" key="10">
    <source>
        <dbReference type="Proteomes" id="UP000030671"/>
    </source>
</evidence>
<keyword evidence="6" id="KW-1133">Transmembrane helix</keyword>
<evidence type="ECO:0000256" key="6">
    <source>
        <dbReference type="ARBA" id="ARBA00022989"/>
    </source>
</evidence>
<reference evidence="9 10" key="1">
    <citation type="journal article" date="2012" name="New Phytol.">
        <title>Insight into trade-off between wood decay and parasitism from the genome of a fungal forest pathogen.</title>
        <authorList>
            <person name="Olson A."/>
            <person name="Aerts A."/>
            <person name="Asiegbu F."/>
            <person name="Belbahri L."/>
            <person name="Bouzid O."/>
            <person name="Broberg A."/>
            <person name="Canback B."/>
            <person name="Coutinho P.M."/>
            <person name="Cullen D."/>
            <person name="Dalman K."/>
            <person name="Deflorio G."/>
            <person name="van Diepen L.T."/>
            <person name="Dunand C."/>
            <person name="Duplessis S."/>
            <person name="Durling M."/>
            <person name="Gonthier P."/>
            <person name="Grimwood J."/>
            <person name="Fossdal C.G."/>
            <person name="Hansson D."/>
            <person name="Henrissat B."/>
            <person name="Hietala A."/>
            <person name="Himmelstrand K."/>
            <person name="Hoffmeister D."/>
            <person name="Hogberg N."/>
            <person name="James T.Y."/>
            <person name="Karlsson M."/>
            <person name="Kohler A."/>
            <person name="Kues U."/>
            <person name="Lee Y.H."/>
            <person name="Lin Y.C."/>
            <person name="Lind M."/>
            <person name="Lindquist E."/>
            <person name="Lombard V."/>
            <person name="Lucas S."/>
            <person name="Lunden K."/>
            <person name="Morin E."/>
            <person name="Murat C."/>
            <person name="Park J."/>
            <person name="Raffaello T."/>
            <person name="Rouze P."/>
            <person name="Salamov A."/>
            <person name="Schmutz J."/>
            <person name="Solheim H."/>
            <person name="Stahlberg J."/>
            <person name="Velez H."/>
            <person name="de Vries R.P."/>
            <person name="Wiebenga A."/>
            <person name="Woodward S."/>
            <person name="Yakovlev I."/>
            <person name="Garbelotto M."/>
            <person name="Martin F."/>
            <person name="Grigoriev I.V."/>
            <person name="Stenlid J."/>
        </authorList>
    </citation>
    <scope>NUCLEOTIDE SEQUENCE [LARGE SCALE GENOMIC DNA]</scope>
    <source>
        <strain evidence="9 10">TC 32-1</strain>
    </source>
</reference>
<evidence type="ECO:0000313" key="9">
    <source>
        <dbReference type="EMBL" id="ETW81627.1"/>
    </source>
</evidence>
<dbReference type="PANTHER" id="PTHR31586">
    <property type="entry name" value="CYTOCHROME C OXIDASE PROTEIN 20"/>
    <property type="match status" value="1"/>
</dbReference>
<name>W4K711_HETIT</name>
<evidence type="ECO:0000256" key="5">
    <source>
        <dbReference type="ARBA" id="ARBA00022792"/>
    </source>
</evidence>
<dbReference type="InterPro" id="IPR022533">
    <property type="entry name" value="Cox20"/>
</dbReference>
<keyword evidence="10" id="KW-1185">Reference proteome</keyword>
<proteinExistence type="inferred from homology"/>
<dbReference type="GO" id="GO:0033617">
    <property type="term" value="P:mitochondrial respiratory chain complex IV assembly"/>
    <property type="evidence" value="ECO:0007669"/>
    <property type="project" value="InterPro"/>
</dbReference>
<evidence type="ECO:0000256" key="7">
    <source>
        <dbReference type="ARBA" id="ARBA00023128"/>
    </source>
</evidence>
<dbReference type="KEGG" id="hir:HETIRDRAFT_317487"/>
<sequence length="87" mass="9552">IGEIPCARTSLLNGIASGVGIGFIRGFNVRPFAACNWAVGTFMLVSLGTWTICQNNIQQERRKIQQVVEELPKRMIKKQDADSKGSS</sequence>
<accession>W4K711</accession>
<dbReference type="eggNOG" id="ENOG502S3BD">
    <property type="taxonomic scope" value="Eukaryota"/>
</dbReference>
<dbReference type="GO" id="GO:0005743">
    <property type="term" value="C:mitochondrial inner membrane"/>
    <property type="evidence" value="ECO:0007669"/>
    <property type="project" value="UniProtKB-SubCell"/>
</dbReference>
<dbReference type="GeneID" id="20670420"/>
<evidence type="ECO:0000256" key="2">
    <source>
        <dbReference type="ARBA" id="ARBA00009575"/>
    </source>
</evidence>
<keyword evidence="4" id="KW-0812">Transmembrane</keyword>
<dbReference type="Pfam" id="PF12597">
    <property type="entry name" value="Cox20"/>
    <property type="match status" value="1"/>
</dbReference>